<evidence type="ECO:0000313" key="6">
    <source>
        <dbReference type="Proteomes" id="UP000288623"/>
    </source>
</evidence>
<dbReference type="GO" id="GO:0016020">
    <property type="term" value="C:membrane"/>
    <property type="evidence" value="ECO:0007669"/>
    <property type="project" value="GOC"/>
</dbReference>
<dbReference type="Gene3D" id="3.40.50.2000">
    <property type="entry name" value="Glycogen Phosphorylase B"/>
    <property type="match status" value="1"/>
</dbReference>
<proteinExistence type="inferred from homology"/>
<keyword evidence="6" id="KW-1185">Reference proteome</keyword>
<dbReference type="AlphaFoldDB" id="A0A433RQ75"/>
<dbReference type="GO" id="GO:0009247">
    <property type="term" value="P:glycolipid biosynthetic process"/>
    <property type="evidence" value="ECO:0007669"/>
    <property type="project" value="InterPro"/>
</dbReference>
<protein>
    <recommendedName>
        <fullName evidence="4">Diacylglycerol glucosyltransferase N-terminal domain-containing protein</fullName>
    </recommendedName>
</protein>
<evidence type="ECO:0000256" key="3">
    <source>
        <dbReference type="ARBA" id="ARBA00022679"/>
    </source>
</evidence>
<evidence type="ECO:0000313" key="5">
    <source>
        <dbReference type="EMBL" id="RUS52497.1"/>
    </source>
</evidence>
<dbReference type="InterPro" id="IPR050519">
    <property type="entry name" value="Glycosyltransf_28_UgtP"/>
</dbReference>
<dbReference type="GO" id="GO:0016758">
    <property type="term" value="F:hexosyltransferase activity"/>
    <property type="evidence" value="ECO:0007669"/>
    <property type="project" value="InterPro"/>
</dbReference>
<dbReference type="InterPro" id="IPR009695">
    <property type="entry name" value="Diacylglyc_glucosyltr_N"/>
</dbReference>
<sequence length="382" mass="43026">MILILPFMQMQSGHHQVADAIAAHIKKQDPSQEVEKLDIFNYTFPRIEKMISRIYLSWIQKHPVSYSKFYAKQFNQQTYNFKPFSPWENLMEETLERIILEKKPEAVICTHSFPSHAVGNLKVKGHISMPVINAYTDFFAGGVWAKDGVDLHLVPSKAVGEHLKTTFNIAPEQILISGIPVHPAMTRVKQVKSSKAKHLLVAGGNSGLGDIASLTAQCSAYPDTHFSVLCGNNQKLFDTLQTSKVPNVTPLAYISSREEMNALYEQVDGIITKPGGVTISEAFVKRIPIFVASVLPGQEQINMDYLIPKQLVYPIDAAQPAIAQVMNVLEDEVQCARFERAITAYEQDIELNTERFIEQVLHILPRDHYKSHKRFNKLALLS</sequence>
<gene>
    <name evidence="5" type="ORF">QI30_17210</name>
</gene>
<accession>A0A433RQ75</accession>
<name>A0A433RQ75_9BACL</name>
<evidence type="ECO:0000256" key="2">
    <source>
        <dbReference type="ARBA" id="ARBA00022676"/>
    </source>
</evidence>
<dbReference type="RefSeq" id="WP_126991835.1">
    <property type="nucleotide sequence ID" value="NZ_JTFC01000042.1"/>
</dbReference>
<dbReference type="PANTHER" id="PTHR43025">
    <property type="entry name" value="MONOGALACTOSYLDIACYLGLYCEROL SYNTHASE"/>
    <property type="match status" value="1"/>
</dbReference>
<dbReference type="Pfam" id="PF06925">
    <property type="entry name" value="MGDG_synth"/>
    <property type="match status" value="1"/>
</dbReference>
<dbReference type="SUPFAM" id="SSF53756">
    <property type="entry name" value="UDP-Glycosyltransferase/glycogen phosphorylase"/>
    <property type="match status" value="1"/>
</dbReference>
<reference evidence="5 6" key="1">
    <citation type="submission" date="2014-11" db="EMBL/GenBank/DDBJ databases">
        <title>Genome sequence and analysis of novel Kurthia sp.</title>
        <authorList>
            <person name="Lawson J.N."/>
            <person name="Gonzalez J.E."/>
            <person name="Rinauldi L."/>
            <person name="Xuan Z."/>
            <person name="Firman A."/>
            <person name="Shaddox L."/>
            <person name="Trudeau A."/>
            <person name="Shah S."/>
            <person name="Reiman D."/>
        </authorList>
    </citation>
    <scope>NUCLEOTIDE SEQUENCE [LARGE SCALE GENOMIC DNA]</scope>
    <source>
        <strain evidence="5 6">3B1D</strain>
    </source>
</reference>
<dbReference type="OrthoDB" id="9815663at2"/>
<evidence type="ECO:0000256" key="1">
    <source>
        <dbReference type="ARBA" id="ARBA00006962"/>
    </source>
</evidence>
<feature type="domain" description="Diacylglycerol glucosyltransferase N-terminal" evidence="4">
    <location>
        <begin position="14"/>
        <end position="181"/>
    </location>
</feature>
<comment type="caution">
    <text evidence="5">The sequence shown here is derived from an EMBL/GenBank/DDBJ whole genome shotgun (WGS) entry which is preliminary data.</text>
</comment>
<evidence type="ECO:0000259" key="4">
    <source>
        <dbReference type="Pfam" id="PF06925"/>
    </source>
</evidence>
<dbReference type="PANTHER" id="PTHR43025:SF3">
    <property type="entry name" value="MONOGALACTOSYLDIACYLGLYCEROL SYNTHASE 1, CHLOROPLASTIC"/>
    <property type="match status" value="1"/>
</dbReference>
<dbReference type="EMBL" id="JTFC01000042">
    <property type="protein sequence ID" value="RUS52497.1"/>
    <property type="molecule type" value="Genomic_DNA"/>
</dbReference>
<keyword evidence="2" id="KW-0328">Glycosyltransferase</keyword>
<keyword evidence="3" id="KW-0808">Transferase</keyword>
<organism evidence="5 6">
    <name type="scientific">Candidatus Kurthia intestinigallinarum</name>
    <dbReference type="NCBI Taxonomy" id="1562256"/>
    <lineage>
        <taxon>Bacteria</taxon>
        <taxon>Bacillati</taxon>
        <taxon>Bacillota</taxon>
        <taxon>Bacilli</taxon>
        <taxon>Bacillales</taxon>
        <taxon>Caryophanaceae</taxon>
        <taxon>Kurthia</taxon>
    </lineage>
</organism>
<comment type="similarity">
    <text evidence="1">Belongs to the glycosyltransferase 28 family.</text>
</comment>
<dbReference type="Proteomes" id="UP000288623">
    <property type="component" value="Unassembled WGS sequence"/>
</dbReference>